<feature type="domain" description="Peripheral subunit-binding (PSBD)" evidence="11">
    <location>
        <begin position="356"/>
        <end position="393"/>
    </location>
</feature>
<dbReference type="Gene3D" id="3.30.559.10">
    <property type="entry name" value="Chloramphenicol acetyltransferase-like domain"/>
    <property type="match status" value="1"/>
</dbReference>
<dbReference type="AlphaFoldDB" id="Q6LMH6"/>
<dbReference type="SUPFAM" id="SSF52777">
    <property type="entry name" value="CoA-dependent acyltransferases"/>
    <property type="match status" value="1"/>
</dbReference>
<comment type="cofactor">
    <cofactor evidence="9">
        <name>(R)-lipoate</name>
        <dbReference type="ChEBI" id="CHEBI:83088"/>
    </cofactor>
    <text evidence="9">Binds 3 lipoyl cofactors covalently.</text>
</comment>
<evidence type="ECO:0000256" key="5">
    <source>
        <dbReference type="ARBA" id="ARBA00022823"/>
    </source>
</evidence>
<feature type="domain" description="Lipoyl-binding" evidence="10">
    <location>
        <begin position="34"/>
        <end position="107"/>
    </location>
</feature>
<evidence type="ECO:0000256" key="3">
    <source>
        <dbReference type="ARBA" id="ARBA00022679"/>
    </source>
</evidence>
<comment type="subunit">
    <text evidence="2 9">Forms a 24-polypeptide structural core with octahedral symmetry.</text>
</comment>
<dbReference type="InterPro" id="IPR050743">
    <property type="entry name" value="2-oxoacid_DH_E2_comp"/>
</dbReference>
<dbReference type="Gene3D" id="4.10.320.10">
    <property type="entry name" value="E3-binding domain"/>
    <property type="match status" value="1"/>
</dbReference>
<dbReference type="InterPro" id="IPR006256">
    <property type="entry name" value="AcTrfase_Pyrv_DH_cplx"/>
</dbReference>
<dbReference type="GO" id="GO:0005737">
    <property type="term" value="C:cytoplasm"/>
    <property type="evidence" value="ECO:0007669"/>
    <property type="project" value="TreeGrafter"/>
</dbReference>
<dbReference type="InterPro" id="IPR023213">
    <property type="entry name" value="CAT-like_dom_sf"/>
</dbReference>
<proteinExistence type="inferred from homology"/>
<gene>
    <name evidence="12" type="primary">S0114</name>
    <name evidence="12" type="ordered locus">PBPRA3195</name>
</gene>
<dbReference type="GO" id="GO:0006086">
    <property type="term" value="P:pyruvate decarboxylation to acetyl-CoA"/>
    <property type="evidence" value="ECO:0007669"/>
    <property type="project" value="UniProtKB-UniRule"/>
</dbReference>
<dbReference type="STRING" id="298386.PBPRA3195"/>
<dbReference type="PANTHER" id="PTHR43178">
    <property type="entry name" value="DIHYDROLIPOAMIDE ACETYLTRANSFERASE COMPONENT OF PYRUVATE DEHYDROGENASE COMPLEX"/>
    <property type="match status" value="1"/>
</dbReference>
<organism evidence="12 13">
    <name type="scientific">Photobacterium profundum (strain SS9)</name>
    <dbReference type="NCBI Taxonomy" id="298386"/>
    <lineage>
        <taxon>Bacteria</taxon>
        <taxon>Pseudomonadati</taxon>
        <taxon>Pseudomonadota</taxon>
        <taxon>Gammaproteobacteria</taxon>
        <taxon>Vibrionales</taxon>
        <taxon>Vibrionaceae</taxon>
        <taxon>Photobacterium</taxon>
    </lineage>
</organism>
<dbReference type="KEGG" id="ppr:PBPRA3195"/>
<dbReference type="InterPro" id="IPR011053">
    <property type="entry name" value="Single_hybrid_motif"/>
</dbReference>
<dbReference type="CDD" id="cd06849">
    <property type="entry name" value="lipoyl_domain"/>
    <property type="match status" value="3"/>
</dbReference>
<dbReference type="PROSITE" id="PS50968">
    <property type="entry name" value="BIOTINYL_LIPOYL"/>
    <property type="match status" value="3"/>
</dbReference>
<evidence type="ECO:0000256" key="8">
    <source>
        <dbReference type="ARBA" id="ARBA00048370"/>
    </source>
</evidence>
<dbReference type="PROSITE" id="PS51826">
    <property type="entry name" value="PSBD"/>
    <property type="match status" value="1"/>
</dbReference>
<evidence type="ECO:0000313" key="13">
    <source>
        <dbReference type="Proteomes" id="UP000000593"/>
    </source>
</evidence>
<name>Q6LMH6_PHOPR</name>
<evidence type="ECO:0000313" key="12">
    <source>
        <dbReference type="EMBL" id="CAG21501.1"/>
    </source>
</evidence>
<evidence type="ECO:0000256" key="2">
    <source>
        <dbReference type="ARBA" id="ARBA00011484"/>
    </source>
</evidence>
<dbReference type="GO" id="GO:0031405">
    <property type="term" value="F:lipoic acid binding"/>
    <property type="evidence" value="ECO:0007669"/>
    <property type="project" value="TreeGrafter"/>
</dbReference>
<keyword evidence="4" id="KW-0677">Repeat</keyword>
<reference evidence="13" key="1">
    <citation type="journal article" date="2005" name="Science">
        <title>Life at depth: Photobacterium profundum genome sequence and expression analysis.</title>
        <authorList>
            <person name="Vezzi A."/>
            <person name="Campanaro S."/>
            <person name="D'Angelo M."/>
            <person name="Simonato F."/>
            <person name="Vitulo N."/>
            <person name="Lauro F.M."/>
            <person name="Cestaro A."/>
            <person name="Malacrida G."/>
            <person name="Simionati B."/>
            <person name="Cannata N."/>
            <person name="Romualdi C."/>
            <person name="Bartlett D.H."/>
            <person name="Valle G."/>
        </authorList>
    </citation>
    <scope>NUCLEOTIDE SEQUENCE [LARGE SCALE GENOMIC DNA]</scope>
    <source>
        <strain evidence="13">ATCC BAA-1253 / SS9</strain>
    </source>
</reference>
<dbReference type="eggNOG" id="COG0508">
    <property type="taxonomic scope" value="Bacteria"/>
</dbReference>
<dbReference type="NCBIfam" id="TIGR01348">
    <property type="entry name" value="PDHac_trf_long"/>
    <property type="match status" value="1"/>
</dbReference>
<evidence type="ECO:0000256" key="6">
    <source>
        <dbReference type="ARBA" id="ARBA00023315"/>
    </source>
</evidence>
<keyword evidence="12" id="KW-0670">Pyruvate</keyword>
<dbReference type="Pfam" id="PF02817">
    <property type="entry name" value="E3_binding"/>
    <property type="match status" value="1"/>
</dbReference>
<accession>Q6LMH6</accession>
<comment type="function">
    <text evidence="7">The pyruvate dehydrogenase complex catalyzes the overall conversion of pyruvate to acetyl-CoA and CO(2). It contains multiple copies of three enzymatic components: pyruvate dehydrogenase (E1), dihydrolipoamide acetyltransferase (E2) and lipoamide dehydrogenase (E3).</text>
</comment>
<dbReference type="InterPro" id="IPR001078">
    <property type="entry name" value="2-oxoacid_DH_actylTfrase"/>
</dbReference>
<dbReference type="HOGENOM" id="CLU_016733_10_0_6"/>
<feature type="domain" description="Lipoyl-binding" evidence="10">
    <location>
        <begin position="137"/>
        <end position="210"/>
    </location>
</feature>
<evidence type="ECO:0000256" key="7">
    <source>
        <dbReference type="ARBA" id="ARBA00025211"/>
    </source>
</evidence>
<evidence type="ECO:0000256" key="1">
    <source>
        <dbReference type="ARBA" id="ARBA00007317"/>
    </source>
</evidence>
<protein>
    <recommendedName>
        <fullName evidence="9">Acetyltransferase component of pyruvate dehydrogenase complex</fullName>
        <ecNumber evidence="9">2.3.1.12</ecNumber>
    </recommendedName>
</protein>
<dbReference type="PROSITE" id="PS00189">
    <property type="entry name" value="LIPOYL"/>
    <property type="match status" value="3"/>
</dbReference>
<dbReference type="Pfam" id="PF00364">
    <property type="entry name" value="Biotin_lipoyl"/>
    <property type="match status" value="3"/>
</dbReference>
<dbReference type="NCBIfam" id="NF008814">
    <property type="entry name" value="PRK11854.1"/>
    <property type="match status" value="1"/>
</dbReference>
<dbReference type="InterPro" id="IPR003016">
    <property type="entry name" value="2-oxoA_DH_lipoyl-BS"/>
</dbReference>
<dbReference type="FunFam" id="4.10.320.10:FF:000003">
    <property type="entry name" value="Acetyltransferase component of pyruvate dehydrogenase complex"/>
    <property type="match status" value="1"/>
</dbReference>
<evidence type="ECO:0000256" key="9">
    <source>
        <dbReference type="RuleBase" id="RU361137"/>
    </source>
</evidence>
<evidence type="ECO:0000259" key="10">
    <source>
        <dbReference type="PROSITE" id="PS50968"/>
    </source>
</evidence>
<dbReference type="InterPro" id="IPR004167">
    <property type="entry name" value="PSBD"/>
</dbReference>
<dbReference type="FunFam" id="3.30.559.10:FF:000004">
    <property type="entry name" value="Acetyltransferase component of pyruvate dehydrogenase complex"/>
    <property type="match status" value="1"/>
</dbReference>
<dbReference type="FunFam" id="2.40.50.100:FF:000009">
    <property type="entry name" value="Acetyltransferase component of pyruvate dehydrogenase complex"/>
    <property type="match status" value="3"/>
</dbReference>
<dbReference type="Proteomes" id="UP000000593">
    <property type="component" value="Chromosome 1"/>
</dbReference>
<dbReference type="Gene3D" id="2.40.50.100">
    <property type="match status" value="3"/>
</dbReference>
<keyword evidence="13" id="KW-1185">Reference proteome</keyword>
<keyword evidence="5 9" id="KW-0450">Lipoyl</keyword>
<dbReference type="Pfam" id="PF00198">
    <property type="entry name" value="2-oxoacid_dh"/>
    <property type="match status" value="1"/>
</dbReference>
<dbReference type="EC" id="2.3.1.12" evidence="9"/>
<evidence type="ECO:0000259" key="11">
    <source>
        <dbReference type="PROSITE" id="PS51826"/>
    </source>
</evidence>
<dbReference type="InterPro" id="IPR000089">
    <property type="entry name" value="Biotin_lipoyl"/>
</dbReference>
<comment type="catalytic activity">
    <reaction evidence="8 9">
        <text>N(6)-[(R)-dihydrolipoyl]-L-lysyl-[protein] + acetyl-CoA = N(6)-[(R)-S(8)-acetyldihydrolipoyl]-L-lysyl-[protein] + CoA</text>
        <dbReference type="Rhea" id="RHEA:17017"/>
        <dbReference type="Rhea" id="RHEA-COMP:10475"/>
        <dbReference type="Rhea" id="RHEA-COMP:10478"/>
        <dbReference type="ChEBI" id="CHEBI:57287"/>
        <dbReference type="ChEBI" id="CHEBI:57288"/>
        <dbReference type="ChEBI" id="CHEBI:83100"/>
        <dbReference type="ChEBI" id="CHEBI:83111"/>
        <dbReference type="EC" id="2.3.1.12"/>
    </reaction>
</comment>
<keyword evidence="3 9" id="KW-0808">Transferase</keyword>
<dbReference type="SUPFAM" id="SSF51230">
    <property type="entry name" value="Single hybrid motif"/>
    <property type="match status" value="3"/>
</dbReference>
<dbReference type="InterPro" id="IPR036625">
    <property type="entry name" value="E3-bd_dom_sf"/>
</dbReference>
<sequence length="662" mass="69414">MISTNLLLHKQSLNSTSMQTRRTRYTRKRQLNMAIEINVPDIGADEVEVTEILVSVGDKVEEEQSLITVEGDKASMEVPASQAGIVKEIKIAEGDTVSTGSLIMLFVEEKSEAEGAAAAPAVEAAAPVAAAPAAAELKEVHVPDIGGDEVEVTEIMVAIGDSIEEEQSLLTVEGDKASMEVPAPFAGVLKEIKIAAGDKVSTGSLVMIFEVAGSGASVAPAAPVAQAAAPVAAAPVASAAKEVNVPDIGGDEVEVTEIMVAVGDTVEEEQSLITVEGDKASMEVPAPFAGTVKEIKIVAGDKVSTGSLIMVFEVAGSAPAPVAQAAAPVAASAPAAKPAQAAAPAGDFQENNEYAHASPVVRRLAREFGVNLSKVKGTGRKSRIQKEDVQNYVKDALKRLESGAAASAKGGDGSALGLLPWPKIDFSKFGEIETKPLSRIKKISGANLHRNWVMIPHVTQWDNADITALEAFRKEQNAIEAKKDTGMKITPLVFIMKAVAKALEAFPSFNSSLSDDGASLILKKYVNVGIAVDTPNGLVVPVFKDVNKKGIYELSEELMAISKKARSGKLTASDMQGGCFTISSLGGLGGTAFTPIVNAPEVGILGVSKSEMKPVWNGKDFEPRLMLPLSLSYDHRVVDGAEGARFITYLNGCLSDIRRLVL</sequence>
<keyword evidence="6 9" id="KW-0012">Acyltransferase</keyword>
<dbReference type="PANTHER" id="PTHR43178:SF2">
    <property type="entry name" value="DIHYDROLIPOYLLYSINE-RESIDUE ACETYLTRANSFERASE COMPONENT OF PYRUVATE DEHYDROGENASE COMPLEX"/>
    <property type="match status" value="1"/>
</dbReference>
<evidence type="ECO:0000256" key="4">
    <source>
        <dbReference type="ARBA" id="ARBA00022737"/>
    </source>
</evidence>
<comment type="similarity">
    <text evidence="1 9">Belongs to the 2-oxoacid dehydrogenase family.</text>
</comment>
<feature type="domain" description="Lipoyl-binding" evidence="10">
    <location>
        <begin position="240"/>
        <end position="313"/>
    </location>
</feature>
<dbReference type="GO" id="GO:0004742">
    <property type="term" value="F:dihydrolipoyllysine-residue acetyltransferase activity"/>
    <property type="evidence" value="ECO:0007669"/>
    <property type="project" value="UniProtKB-UniRule"/>
</dbReference>
<dbReference type="GO" id="GO:0045254">
    <property type="term" value="C:pyruvate dehydrogenase complex"/>
    <property type="evidence" value="ECO:0007669"/>
    <property type="project" value="UniProtKB-UniRule"/>
</dbReference>
<dbReference type="EMBL" id="CR378673">
    <property type="protein sequence ID" value="CAG21501.1"/>
    <property type="molecule type" value="Genomic_DNA"/>
</dbReference>
<dbReference type="SUPFAM" id="SSF47005">
    <property type="entry name" value="Peripheral subunit-binding domain of 2-oxo acid dehydrogenase complex"/>
    <property type="match status" value="1"/>
</dbReference>